<dbReference type="GO" id="GO:0070916">
    <property type="term" value="C:inositol phosphoceramide synthase complex"/>
    <property type="evidence" value="ECO:0007669"/>
    <property type="project" value="TreeGrafter"/>
</dbReference>
<dbReference type="InterPro" id="IPR013862">
    <property type="entry name" value="Kei1"/>
</dbReference>
<reference evidence="3" key="1">
    <citation type="submission" date="2022-06" db="EMBL/GenBank/DDBJ databases">
        <authorList>
            <consortium name="SYNGENTA / RWTH Aachen University"/>
        </authorList>
    </citation>
    <scope>NUCLEOTIDE SEQUENCE</scope>
</reference>
<feature type="transmembrane region" description="Helical" evidence="2">
    <location>
        <begin position="84"/>
        <end position="108"/>
    </location>
</feature>
<feature type="compositionally biased region" description="Low complexity" evidence="1">
    <location>
        <begin position="199"/>
        <end position="217"/>
    </location>
</feature>
<dbReference type="PANTHER" id="PTHR28077">
    <property type="entry name" value="INOSITOL PHOSPHORYLCERAMIDE SYNTHASE REGULATORY SUBUNIT KEI1"/>
    <property type="match status" value="1"/>
</dbReference>
<dbReference type="Proteomes" id="UP001153365">
    <property type="component" value="Unassembled WGS sequence"/>
</dbReference>
<dbReference type="Pfam" id="PF08552">
    <property type="entry name" value="Kei1"/>
    <property type="match status" value="1"/>
</dbReference>
<feature type="region of interest" description="Disordered" evidence="1">
    <location>
        <begin position="190"/>
        <end position="224"/>
    </location>
</feature>
<dbReference type="EMBL" id="CALTRL010006112">
    <property type="protein sequence ID" value="CAH7689659.1"/>
    <property type="molecule type" value="Genomic_DNA"/>
</dbReference>
<keyword evidence="2" id="KW-1133">Transmembrane helix</keyword>
<accession>A0AAV0BQL0</accession>
<feature type="transmembrane region" description="Helical" evidence="2">
    <location>
        <begin position="53"/>
        <end position="72"/>
    </location>
</feature>
<evidence type="ECO:0000313" key="3">
    <source>
        <dbReference type="EMBL" id="CAH7689659.1"/>
    </source>
</evidence>
<dbReference type="PANTHER" id="PTHR28077:SF1">
    <property type="entry name" value="INOSITOL PHOSPHORYLCERAMIDE SYNTHASE REGULATORY SUBUNIT KEI1"/>
    <property type="match status" value="1"/>
</dbReference>
<feature type="region of interest" description="Disordered" evidence="1">
    <location>
        <begin position="240"/>
        <end position="261"/>
    </location>
</feature>
<organism evidence="3 4">
    <name type="scientific">Phakopsora pachyrhizi</name>
    <name type="common">Asian soybean rust disease fungus</name>
    <dbReference type="NCBI Taxonomy" id="170000"/>
    <lineage>
        <taxon>Eukaryota</taxon>
        <taxon>Fungi</taxon>
        <taxon>Dikarya</taxon>
        <taxon>Basidiomycota</taxon>
        <taxon>Pucciniomycotina</taxon>
        <taxon>Pucciniomycetes</taxon>
        <taxon>Pucciniales</taxon>
        <taxon>Phakopsoraceae</taxon>
        <taxon>Phakopsora</taxon>
    </lineage>
</organism>
<dbReference type="GO" id="GO:0006673">
    <property type="term" value="P:inositol phosphoceramide metabolic process"/>
    <property type="evidence" value="ECO:0007669"/>
    <property type="project" value="InterPro"/>
</dbReference>
<keyword evidence="2" id="KW-0812">Transmembrane</keyword>
<protein>
    <submittedName>
        <fullName evidence="3">Inositolphosphorylceramide synthase subunit Kei1-domain-containing protein</fullName>
    </submittedName>
</protein>
<dbReference type="GO" id="GO:0070917">
    <property type="term" value="F:inositol phosphoceramide synthase regulator activity"/>
    <property type="evidence" value="ECO:0007669"/>
    <property type="project" value="InterPro"/>
</dbReference>
<proteinExistence type="predicted"/>
<keyword evidence="4" id="KW-1185">Reference proteome</keyword>
<feature type="transmembrane region" description="Helical" evidence="2">
    <location>
        <begin position="153"/>
        <end position="176"/>
    </location>
</feature>
<gene>
    <name evidence="3" type="ORF">PPACK8108_LOCUS24788</name>
</gene>
<evidence type="ECO:0000256" key="2">
    <source>
        <dbReference type="SAM" id="Phobius"/>
    </source>
</evidence>
<dbReference type="AlphaFoldDB" id="A0AAV0BQL0"/>
<dbReference type="GO" id="GO:0000139">
    <property type="term" value="C:Golgi membrane"/>
    <property type="evidence" value="ECO:0007669"/>
    <property type="project" value="TreeGrafter"/>
</dbReference>
<feature type="transmembrane region" description="Helical" evidence="2">
    <location>
        <begin position="21"/>
        <end position="47"/>
    </location>
</feature>
<sequence length="261" mass="28911">MQWNRSIPLLSSFLGFFDIKLGVTIISLLSLLNKVAGIYGILAVFTGGSLSQVSMYIYSILTIGLVIYGLQATGEENPRKAMIYAHYLLIDQLISTLYTIIFGIGWYIQNPHDGRRIANSDAQKNMMNPNAPDLTPELRKQAAQTIWKTERNFATSILIFIWTTKLYFILVVYSFAIHLRRNSYTTLPLSKPPSTIQTSIPNNSSSIHRSSSVQSSPKNTKAINPNAHLDQVVINLKTISKGGSNHSSSPSNSSSITNTNN</sequence>
<comment type="caution">
    <text evidence="3">The sequence shown here is derived from an EMBL/GenBank/DDBJ whole genome shotgun (WGS) entry which is preliminary data.</text>
</comment>
<evidence type="ECO:0000256" key="1">
    <source>
        <dbReference type="SAM" id="MobiDB-lite"/>
    </source>
</evidence>
<evidence type="ECO:0000313" key="4">
    <source>
        <dbReference type="Proteomes" id="UP001153365"/>
    </source>
</evidence>
<name>A0AAV0BQL0_PHAPC</name>
<feature type="compositionally biased region" description="Low complexity" evidence="1">
    <location>
        <begin position="244"/>
        <end position="261"/>
    </location>
</feature>
<keyword evidence="2" id="KW-0472">Membrane</keyword>